<organism evidence="2 3">
    <name type="scientific">Pricia mediterranea</name>
    <dbReference type="NCBI Taxonomy" id="3076079"/>
    <lineage>
        <taxon>Bacteria</taxon>
        <taxon>Pseudomonadati</taxon>
        <taxon>Bacteroidota</taxon>
        <taxon>Flavobacteriia</taxon>
        <taxon>Flavobacteriales</taxon>
        <taxon>Flavobacteriaceae</taxon>
        <taxon>Pricia</taxon>
    </lineage>
</organism>
<accession>A0ABU3LAY8</accession>
<comment type="caution">
    <text evidence="2">The sequence shown here is derived from an EMBL/GenBank/DDBJ whole genome shotgun (WGS) entry which is preliminary data.</text>
</comment>
<protein>
    <recommendedName>
        <fullName evidence="4">DUF3325 domain-containing protein</fullName>
    </recommendedName>
</protein>
<evidence type="ECO:0000313" key="3">
    <source>
        <dbReference type="Proteomes" id="UP001250656"/>
    </source>
</evidence>
<gene>
    <name evidence="2" type="ORF">RQM65_17390</name>
</gene>
<evidence type="ECO:0000313" key="2">
    <source>
        <dbReference type="EMBL" id="MDT7830446.1"/>
    </source>
</evidence>
<keyword evidence="1" id="KW-0472">Membrane</keyword>
<reference evidence="2 3" key="1">
    <citation type="submission" date="2023-09" db="EMBL/GenBank/DDBJ databases">
        <title>Novel taxa isolated from Blanes Bay.</title>
        <authorList>
            <person name="Rey-Velasco X."/>
            <person name="Lucena T."/>
        </authorList>
    </citation>
    <scope>NUCLEOTIDE SEQUENCE [LARGE SCALE GENOMIC DNA]</scope>
    <source>
        <strain evidence="2 3">S334</strain>
    </source>
</reference>
<keyword evidence="3" id="KW-1185">Reference proteome</keyword>
<evidence type="ECO:0008006" key="4">
    <source>
        <dbReference type="Google" id="ProtNLM"/>
    </source>
</evidence>
<keyword evidence="1" id="KW-1133">Transmembrane helix</keyword>
<keyword evidence="1" id="KW-0812">Transmembrane</keyword>
<sequence>MITLTVGLTFIGFFLSYNTSKRAKPANGKIRDWAKKNPKISIGTGIAFLVAGLALAVVALGLGSGIFSFLVILMLLGSLTVLVSPLHFFSLKGLILLVVIALLIELNLT</sequence>
<dbReference type="RefSeq" id="WP_314016712.1">
    <property type="nucleotide sequence ID" value="NZ_JAVTTP010000001.1"/>
</dbReference>
<evidence type="ECO:0000256" key="1">
    <source>
        <dbReference type="SAM" id="Phobius"/>
    </source>
</evidence>
<dbReference type="EMBL" id="JAVTTP010000001">
    <property type="protein sequence ID" value="MDT7830446.1"/>
    <property type="molecule type" value="Genomic_DNA"/>
</dbReference>
<name>A0ABU3LAY8_9FLAO</name>
<feature type="transmembrane region" description="Helical" evidence="1">
    <location>
        <begin position="39"/>
        <end position="59"/>
    </location>
</feature>
<proteinExistence type="predicted"/>
<dbReference type="Proteomes" id="UP001250656">
    <property type="component" value="Unassembled WGS sequence"/>
</dbReference>
<feature type="transmembrane region" description="Helical" evidence="1">
    <location>
        <begin position="89"/>
        <end position="108"/>
    </location>
</feature>